<evidence type="ECO:0000313" key="1">
    <source>
        <dbReference type="EMBL" id="GIY97876.1"/>
    </source>
</evidence>
<dbReference type="AlphaFoldDB" id="A0AAV4XV67"/>
<sequence>MRIATAFGLNLPYVYVVSSERINEKDETTGSRPIVSKIPSAITEELLQLSKHKILTLQDIDLILVSRSLMCCFPCDRTFRLYFKVMVKILK</sequence>
<dbReference type="Proteomes" id="UP001054945">
    <property type="component" value="Unassembled WGS sequence"/>
</dbReference>
<keyword evidence="2" id="KW-1185">Reference proteome</keyword>
<dbReference type="EMBL" id="BPLR01018225">
    <property type="protein sequence ID" value="GIY97876.1"/>
    <property type="molecule type" value="Genomic_DNA"/>
</dbReference>
<reference evidence="1 2" key="1">
    <citation type="submission" date="2021-06" db="EMBL/GenBank/DDBJ databases">
        <title>Caerostris extrusa draft genome.</title>
        <authorList>
            <person name="Kono N."/>
            <person name="Arakawa K."/>
        </authorList>
    </citation>
    <scope>NUCLEOTIDE SEQUENCE [LARGE SCALE GENOMIC DNA]</scope>
</reference>
<accession>A0AAV4XV67</accession>
<evidence type="ECO:0000313" key="2">
    <source>
        <dbReference type="Proteomes" id="UP001054945"/>
    </source>
</evidence>
<protein>
    <submittedName>
        <fullName evidence="1">Uncharacterized protein</fullName>
    </submittedName>
</protein>
<comment type="caution">
    <text evidence="1">The sequence shown here is derived from an EMBL/GenBank/DDBJ whole genome shotgun (WGS) entry which is preliminary data.</text>
</comment>
<proteinExistence type="predicted"/>
<gene>
    <name evidence="1" type="ORF">CEXT_75521</name>
</gene>
<name>A0AAV4XV67_CAEEX</name>
<organism evidence="1 2">
    <name type="scientific">Caerostris extrusa</name>
    <name type="common">Bark spider</name>
    <name type="synonym">Caerostris bankana</name>
    <dbReference type="NCBI Taxonomy" id="172846"/>
    <lineage>
        <taxon>Eukaryota</taxon>
        <taxon>Metazoa</taxon>
        <taxon>Ecdysozoa</taxon>
        <taxon>Arthropoda</taxon>
        <taxon>Chelicerata</taxon>
        <taxon>Arachnida</taxon>
        <taxon>Araneae</taxon>
        <taxon>Araneomorphae</taxon>
        <taxon>Entelegynae</taxon>
        <taxon>Araneoidea</taxon>
        <taxon>Araneidae</taxon>
        <taxon>Caerostris</taxon>
    </lineage>
</organism>